<sequence length="277" mass="31861">MINKILTLKLFLLSIYVTAQFNTLIYNAPTVVEKEKMVLDSKIEKDKEEDKKEKKNEKKLFNFTTKSELKREIDSLKMMIKNINAEKKNDQNLEIKKSLQEAFIEVMKKGYNHSGSLQSVNSVKKYDYVEDYKPSIEISKIAMPVKGKFVVTSPFGMRNHPIEGRKKMHNGVDLRAYYENVHSVLDGVVTEVGYEAKGGNYIKIKHSDRFETAYLHLSEMYYKIGERVKAGFVIGKSGNSGRSTAPHLHFSVKEWGKHINPVKFLNELIFANNLISK</sequence>
<accession>A0AAP6LK12</accession>
<protein>
    <submittedName>
        <fullName evidence="4">M23 family metallopeptidase</fullName>
    </submittedName>
</protein>
<evidence type="ECO:0000256" key="1">
    <source>
        <dbReference type="SAM" id="Coils"/>
    </source>
</evidence>
<feature type="signal peptide" evidence="2">
    <location>
        <begin position="1"/>
        <end position="19"/>
    </location>
</feature>
<dbReference type="PANTHER" id="PTHR21666:SF270">
    <property type="entry name" value="MUREIN HYDROLASE ACTIVATOR ENVC"/>
    <property type="match status" value="1"/>
</dbReference>
<reference evidence="4" key="1">
    <citation type="submission" date="2023-01" db="EMBL/GenBank/DDBJ databases">
        <title>Genome-based studies on antimicrobial resistance profiles of Riemerella anatipestifer in China, 1994 to 2021.</title>
        <authorList>
            <person name="Yang Z."/>
            <person name="Zhu D."/>
        </authorList>
    </citation>
    <scope>NUCLEOTIDE SEQUENCE</scope>
    <source>
        <strain evidence="4">RCAD1218</strain>
    </source>
</reference>
<evidence type="ECO:0000259" key="3">
    <source>
        <dbReference type="Pfam" id="PF01551"/>
    </source>
</evidence>
<dbReference type="Gene3D" id="2.70.70.10">
    <property type="entry name" value="Glucose Permease (Domain IIA)"/>
    <property type="match status" value="1"/>
</dbReference>
<dbReference type="RefSeq" id="WP_253037393.1">
    <property type="nucleotide sequence ID" value="NZ_CP168322.1"/>
</dbReference>
<dbReference type="InterPro" id="IPR011055">
    <property type="entry name" value="Dup_hybrid_motif"/>
</dbReference>
<keyword evidence="2" id="KW-0732">Signal</keyword>
<evidence type="ECO:0000313" key="4">
    <source>
        <dbReference type="EMBL" id="MDY3512173.1"/>
    </source>
</evidence>
<proteinExistence type="predicted"/>
<dbReference type="AlphaFoldDB" id="A0AAP6LK12"/>
<dbReference type="CDD" id="cd12797">
    <property type="entry name" value="M23_peptidase"/>
    <property type="match status" value="1"/>
</dbReference>
<dbReference type="GO" id="GO:0004222">
    <property type="term" value="F:metalloendopeptidase activity"/>
    <property type="evidence" value="ECO:0007669"/>
    <property type="project" value="TreeGrafter"/>
</dbReference>
<dbReference type="InterPro" id="IPR016047">
    <property type="entry name" value="M23ase_b-sheet_dom"/>
</dbReference>
<evidence type="ECO:0000256" key="2">
    <source>
        <dbReference type="SAM" id="SignalP"/>
    </source>
</evidence>
<comment type="caution">
    <text evidence="4">The sequence shown here is derived from an EMBL/GenBank/DDBJ whole genome shotgun (WGS) entry which is preliminary data.</text>
</comment>
<dbReference type="Pfam" id="PF01551">
    <property type="entry name" value="Peptidase_M23"/>
    <property type="match status" value="1"/>
</dbReference>
<feature type="chain" id="PRO_5042886750" evidence="2">
    <location>
        <begin position="20"/>
        <end position="277"/>
    </location>
</feature>
<dbReference type="Proteomes" id="UP001284033">
    <property type="component" value="Unassembled WGS sequence"/>
</dbReference>
<gene>
    <name evidence="4" type="ORF">PG303_02950</name>
</gene>
<keyword evidence="1" id="KW-0175">Coiled coil</keyword>
<feature type="domain" description="M23ase beta-sheet core" evidence="3">
    <location>
        <begin position="167"/>
        <end position="261"/>
    </location>
</feature>
<name>A0AAP6LK12_RIEAN</name>
<feature type="coiled-coil region" evidence="1">
    <location>
        <begin position="66"/>
        <end position="93"/>
    </location>
</feature>
<dbReference type="PANTHER" id="PTHR21666">
    <property type="entry name" value="PEPTIDASE-RELATED"/>
    <property type="match status" value="1"/>
</dbReference>
<dbReference type="InterPro" id="IPR050570">
    <property type="entry name" value="Cell_wall_metabolism_enzyme"/>
</dbReference>
<evidence type="ECO:0000313" key="5">
    <source>
        <dbReference type="Proteomes" id="UP001284033"/>
    </source>
</evidence>
<dbReference type="SUPFAM" id="SSF51261">
    <property type="entry name" value="Duplicated hybrid motif"/>
    <property type="match status" value="1"/>
</dbReference>
<organism evidence="4 5">
    <name type="scientific">Riemerella anatipestifer</name>
    <name type="common">Moraxella anatipestifer</name>
    <dbReference type="NCBI Taxonomy" id="34085"/>
    <lineage>
        <taxon>Bacteria</taxon>
        <taxon>Pseudomonadati</taxon>
        <taxon>Bacteroidota</taxon>
        <taxon>Flavobacteriia</taxon>
        <taxon>Flavobacteriales</taxon>
        <taxon>Weeksellaceae</taxon>
        <taxon>Riemerella</taxon>
    </lineage>
</organism>
<dbReference type="EMBL" id="JAQZHK010000002">
    <property type="protein sequence ID" value="MDY3512173.1"/>
    <property type="molecule type" value="Genomic_DNA"/>
</dbReference>